<sequence length="152" mass="17252">MLLEILGLKFLTSNIREMIMTYPLSPEEFQTTLAQDAEQRYHHFLQQAVLHNEVWILKDDEGCVSLSTDDEECIPVWPHPDYAKAWAGNDFAACEPYAVPLKTWLDRWVKGMSEDGVAVAVFPLADADGVVEDPATMADDLLRKMAKLNRKK</sequence>
<protein>
    <recommendedName>
        <fullName evidence="3">DUF2750 domain-containing protein</fullName>
    </recommendedName>
</protein>
<dbReference type="InterPro" id="IPR021284">
    <property type="entry name" value="DUF2750"/>
</dbReference>
<dbReference type="Proteomes" id="UP000009073">
    <property type="component" value="Chromosome"/>
</dbReference>
<accession>C4L8I0</accession>
<dbReference type="OrthoDB" id="2936081at2"/>
<dbReference type="Pfam" id="PF11042">
    <property type="entry name" value="DUF2750"/>
    <property type="match status" value="1"/>
</dbReference>
<gene>
    <name evidence="1" type="ordered locus">Tola_0220</name>
</gene>
<dbReference type="STRING" id="595494.Tola_0220"/>
<dbReference type="HOGENOM" id="CLU_126055_1_0_6"/>
<reference evidence="1 2" key="2">
    <citation type="journal article" date="2011" name="Stand. Genomic Sci.">
        <title>Complete genome sequence of Tolumonas auensis type strain (TA 4).</title>
        <authorList>
            <person name="Chertkov O."/>
            <person name="Copeland A."/>
            <person name="Lucas S."/>
            <person name="Lapidus A."/>
            <person name="Berry K.W."/>
            <person name="Detter J.C."/>
            <person name="Del Rio T.G."/>
            <person name="Hammon N."/>
            <person name="Dalin E."/>
            <person name="Tice H."/>
            <person name="Pitluck S."/>
            <person name="Richardson P."/>
            <person name="Bruce D."/>
            <person name="Goodwin L."/>
            <person name="Han C."/>
            <person name="Tapia R."/>
            <person name="Saunders E."/>
            <person name="Schmutz J."/>
            <person name="Brettin T."/>
            <person name="Larimer F."/>
            <person name="Land M."/>
            <person name="Hauser L."/>
            <person name="Spring S."/>
            <person name="Rohde M."/>
            <person name="Kyrpides N.C."/>
            <person name="Ivanova N."/>
            <person name="Goker M."/>
            <person name="Beller H.R."/>
            <person name="Klenk H.P."/>
            <person name="Woyke T."/>
        </authorList>
    </citation>
    <scope>NUCLEOTIDE SEQUENCE [LARGE SCALE GENOMIC DNA]</scope>
    <source>
        <strain evidence="2">DSM 9187 / TA4</strain>
    </source>
</reference>
<evidence type="ECO:0000313" key="2">
    <source>
        <dbReference type="Proteomes" id="UP000009073"/>
    </source>
</evidence>
<evidence type="ECO:0008006" key="3">
    <source>
        <dbReference type="Google" id="ProtNLM"/>
    </source>
</evidence>
<dbReference type="KEGG" id="tau:Tola_0220"/>
<keyword evidence="2" id="KW-1185">Reference proteome</keyword>
<name>C4L8I0_TOLAT</name>
<proteinExistence type="predicted"/>
<dbReference type="eggNOG" id="ENOG5031V4J">
    <property type="taxonomic scope" value="Bacteria"/>
</dbReference>
<organism evidence="1 2">
    <name type="scientific">Tolumonas auensis (strain DSM 9187 / NBRC 110442 / TA 4)</name>
    <dbReference type="NCBI Taxonomy" id="595494"/>
    <lineage>
        <taxon>Bacteria</taxon>
        <taxon>Pseudomonadati</taxon>
        <taxon>Pseudomonadota</taxon>
        <taxon>Gammaproteobacteria</taxon>
        <taxon>Aeromonadales</taxon>
        <taxon>Aeromonadaceae</taxon>
        <taxon>Tolumonas</taxon>
    </lineage>
</organism>
<dbReference type="EMBL" id="CP001616">
    <property type="protein sequence ID" value="ACQ91850.1"/>
    <property type="molecule type" value="Genomic_DNA"/>
</dbReference>
<dbReference type="AlphaFoldDB" id="C4L8I0"/>
<reference evidence="2" key="1">
    <citation type="submission" date="2009-05" db="EMBL/GenBank/DDBJ databases">
        <title>Complete sequence of Tolumonas auensis DSM 9187.</title>
        <authorList>
            <consortium name="US DOE Joint Genome Institute"/>
            <person name="Lucas S."/>
            <person name="Copeland A."/>
            <person name="Lapidus A."/>
            <person name="Glavina del Rio T."/>
            <person name="Tice H."/>
            <person name="Bruce D."/>
            <person name="Goodwin L."/>
            <person name="Pitluck S."/>
            <person name="Chertkov O."/>
            <person name="Brettin T."/>
            <person name="Detter J.C."/>
            <person name="Han C."/>
            <person name="Larimer F."/>
            <person name="Land M."/>
            <person name="Hauser L."/>
            <person name="Kyrpides N."/>
            <person name="Mikhailova N."/>
            <person name="Spring S."/>
            <person name="Beller H."/>
        </authorList>
    </citation>
    <scope>NUCLEOTIDE SEQUENCE [LARGE SCALE GENOMIC DNA]</scope>
    <source>
        <strain evidence="2">DSM 9187 / TA4</strain>
    </source>
</reference>
<evidence type="ECO:0000313" key="1">
    <source>
        <dbReference type="EMBL" id="ACQ91850.1"/>
    </source>
</evidence>